<dbReference type="Pfam" id="PF01266">
    <property type="entry name" value="DAO"/>
    <property type="match status" value="2"/>
</dbReference>
<dbReference type="EC" id="1.4.3.3" evidence="6"/>
<keyword evidence="4" id="KW-0274">FAD</keyword>
<dbReference type="Gene3D" id="3.30.9.10">
    <property type="entry name" value="D-Amino Acid Oxidase, subunit A, domain 2"/>
    <property type="match status" value="1"/>
</dbReference>
<sequence>MVARREAVATGCLPPVLVDRSRVIREVVGLRPYRASGFVVRAEALGTKRLVHNYGHGGAGITLSWGTSRLAVELGLQGHQGPVAVVGAGIMGLTTARLVQEAGFPVTIYAEALPPDTTSNIAGGQWAPFGHSRRDAVTPEWRAQFARALDYSWRRFQLLVGDEYGVRWVPTYDQGDGPDPADPLERYRPDHRPLAPSEHPFAVERLSRYQTMYVETGRFLRQLIRDVQVAGGRFERRRFANPAELAALPEGLVFNCTGLGARALFGDEELRPARGQLAVLLPQPEVRYAFTGQAGYMFPRPDGVLLGGTFDMDEWSTEPDPAITERIIRSHQTLFGGFRCRTGRSGLA</sequence>
<comment type="cofactor">
    <cofactor evidence="1">
        <name>FAD</name>
        <dbReference type="ChEBI" id="CHEBI:57692"/>
    </cofactor>
</comment>
<comment type="caution">
    <text evidence="10">The sequence shown here is derived from an EMBL/GenBank/DDBJ whole genome shotgun (WGS) entry which is preliminary data.</text>
</comment>
<evidence type="ECO:0000256" key="1">
    <source>
        <dbReference type="ARBA" id="ARBA00001974"/>
    </source>
</evidence>
<dbReference type="GO" id="GO:0003884">
    <property type="term" value="F:D-amino-acid oxidase activity"/>
    <property type="evidence" value="ECO:0007669"/>
    <property type="project" value="UniProtKB-EC"/>
</dbReference>
<dbReference type="Proteomes" id="UP000218151">
    <property type="component" value="Unassembled WGS sequence"/>
</dbReference>
<dbReference type="GO" id="GO:0005737">
    <property type="term" value="C:cytoplasm"/>
    <property type="evidence" value="ECO:0007669"/>
    <property type="project" value="TreeGrafter"/>
</dbReference>
<dbReference type="GO" id="GO:0071949">
    <property type="term" value="F:FAD binding"/>
    <property type="evidence" value="ECO:0007669"/>
    <property type="project" value="InterPro"/>
</dbReference>
<accession>A0A2A2SIS3</accession>
<feature type="domain" description="FAD dependent oxidoreductase" evidence="9">
    <location>
        <begin position="12"/>
        <end position="74"/>
    </location>
</feature>
<dbReference type="AlphaFoldDB" id="A0A2A2SIS3"/>
<dbReference type="OrthoDB" id="246701at2"/>
<evidence type="ECO:0000256" key="2">
    <source>
        <dbReference type="ARBA" id="ARBA00006730"/>
    </source>
</evidence>
<evidence type="ECO:0000256" key="3">
    <source>
        <dbReference type="ARBA" id="ARBA00022630"/>
    </source>
</evidence>
<dbReference type="EMBL" id="NSLI01000002">
    <property type="protein sequence ID" value="PAX09123.1"/>
    <property type="molecule type" value="Genomic_DNA"/>
</dbReference>
<reference evidence="11" key="1">
    <citation type="submission" date="2017-09" db="EMBL/GenBank/DDBJ databases">
        <authorList>
            <person name="Feng G."/>
            <person name="Zhu H."/>
        </authorList>
    </citation>
    <scope>NUCLEOTIDE SEQUENCE [LARGE SCALE GENOMIC DNA]</scope>
    <source>
        <strain evidence="11">1PNM-20</strain>
    </source>
</reference>
<evidence type="ECO:0000313" key="11">
    <source>
        <dbReference type="Proteomes" id="UP000218151"/>
    </source>
</evidence>
<evidence type="ECO:0000256" key="8">
    <source>
        <dbReference type="ARBA" id="ARBA00049547"/>
    </source>
</evidence>
<name>A0A2A2SIS3_9SPHN</name>
<keyword evidence="11" id="KW-1185">Reference proteome</keyword>
<dbReference type="PANTHER" id="PTHR11530:SF11">
    <property type="entry name" value="D-ASPARTATE OXIDASE"/>
    <property type="match status" value="1"/>
</dbReference>
<dbReference type="GO" id="GO:0019478">
    <property type="term" value="P:D-amino acid catabolic process"/>
    <property type="evidence" value="ECO:0007669"/>
    <property type="project" value="TreeGrafter"/>
</dbReference>
<proteinExistence type="inferred from homology"/>
<dbReference type="InterPro" id="IPR006076">
    <property type="entry name" value="FAD-dep_OxRdtase"/>
</dbReference>
<evidence type="ECO:0000256" key="7">
    <source>
        <dbReference type="ARBA" id="ARBA00039751"/>
    </source>
</evidence>
<evidence type="ECO:0000256" key="6">
    <source>
        <dbReference type="ARBA" id="ARBA00039101"/>
    </source>
</evidence>
<evidence type="ECO:0000256" key="5">
    <source>
        <dbReference type="ARBA" id="ARBA00023002"/>
    </source>
</evidence>
<feature type="domain" description="FAD dependent oxidoreductase" evidence="9">
    <location>
        <begin position="83"/>
        <end position="338"/>
    </location>
</feature>
<evidence type="ECO:0000259" key="9">
    <source>
        <dbReference type="Pfam" id="PF01266"/>
    </source>
</evidence>
<evidence type="ECO:0000313" key="10">
    <source>
        <dbReference type="EMBL" id="PAX09123.1"/>
    </source>
</evidence>
<dbReference type="SUPFAM" id="SSF51971">
    <property type="entry name" value="Nucleotide-binding domain"/>
    <property type="match status" value="1"/>
</dbReference>
<evidence type="ECO:0000256" key="4">
    <source>
        <dbReference type="ARBA" id="ARBA00022827"/>
    </source>
</evidence>
<organism evidence="10 11">
    <name type="scientific">Sphingomonas lenta</name>
    <dbReference type="NCBI Taxonomy" id="1141887"/>
    <lineage>
        <taxon>Bacteria</taxon>
        <taxon>Pseudomonadati</taxon>
        <taxon>Pseudomonadota</taxon>
        <taxon>Alphaproteobacteria</taxon>
        <taxon>Sphingomonadales</taxon>
        <taxon>Sphingomonadaceae</taxon>
        <taxon>Sphingomonas</taxon>
    </lineage>
</organism>
<keyword evidence="3" id="KW-0285">Flavoprotein</keyword>
<keyword evidence="5" id="KW-0560">Oxidoreductase</keyword>
<gene>
    <name evidence="10" type="ORF">CKY28_04075</name>
</gene>
<dbReference type="PANTHER" id="PTHR11530">
    <property type="entry name" value="D-AMINO ACID OXIDASE"/>
    <property type="match status" value="1"/>
</dbReference>
<comment type="catalytic activity">
    <reaction evidence="8">
        <text>a D-alpha-amino acid + O2 + H2O = a 2-oxocarboxylate + H2O2 + NH4(+)</text>
        <dbReference type="Rhea" id="RHEA:21816"/>
        <dbReference type="ChEBI" id="CHEBI:15377"/>
        <dbReference type="ChEBI" id="CHEBI:15379"/>
        <dbReference type="ChEBI" id="CHEBI:16240"/>
        <dbReference type="ChEBI" id="CHEBI:28938"/>
        <dbReference type="ChEBI" id="CHEBI:35179"/>
        <dbReference type="ChEBI" id="CHEBI:59871"/>
        <dbReference type="EC" id="1.4.3.3"/>
    </reaction>
    <physiologicalReaction direction="left-to-right" evidence="8">
        <dbReference type="Rhea" id="RHEA:21817"/>
    </physiologicalReaction>
</comment>
<dbReference type="Gene3D" id="3.40.50.720">
    <property type="entry name" value="NAD(P)-binding Rossmann-like Domain"/>
    <property type="match status" value="2"/>
</dbReference>
<comment type="similarity">
    <text evidence="2">Belongs to the DAMOX/DASOX family.</text>
</comment>
<protein>
    <recommendedName>
        <fullName evidence="7">D-amino-acid oxidase</fullName>
        <ecNumber evidence="6">1.4.3.3</ecNumber>
    </recommendedName>
</protein>
<dbReference type="InterPro" id="IPR023209">
    <property type="entry name" value="DAO"/>
</dbReference>